<dbReference type="Gene3D" id="3.30.110.20">
    <property type="entry name" value="Alba-like domain"/>
    <property type="match status" value="1"/>
</dbReference>
<dbReference type="GO" id="GO:0003676">
    <property type="term" value="F:nucleic acid binding"/>
    <property type="evidence" value="ECO:0007669"/>
    <property type="project" value="InterPro"/>
</dbReference>
<evidence type="ECO:0000313" key="2">
    <source>
        <dbReference type="EMBL" id="KAJ3435469.1"/>
    </source>
</evidence>
<feature type="region of interest" description="Disordered" evidence="1">
    <location>
        <begin position="193"/>
        <end position="223"/>
    </location>
</feature>
<dbReference type="InterPro" id="IPR036882">
    <property type="entry name" value="Alba-like_dom_sf"/>
</dbReference>
<feature type="compositionally biased region" description="Basic residues" evidence="1">
    <location>
        <begin position="200"/>
        <end position="214"/>
    </location>
</feature>
<reference evidence="2" key="1">
    <citation type="submission" date="2022-08" db="EMBL/GenBank/DDBJ databases">
        <title>Novel sulphate-reducing endosymbionts in the free-living metamonad Anaeramoeba.</title>
        <authorList>
            <person name="Jerlstrom-Hultqvist J."/>
            <person name="Cepicka I."/>
            <person name="Gallot-Lavallee L."/>
            <person name="Salas-Leiva D."/>
            <person name="Curtis B.A."/>
            <person name="Zahonova K."/>
            <person name="Pipaliya S."/>
            <person name="Dacks J."/>
            <person name="Roger A.J."/>
        </authorList>
    </citation>
    <scope>NUCLEOTIDE SEQUENCE</scope>
    <source>
        <strain evidence="2">Busselton2</strain>
    </source>
</reference>
<dbReference type="EMBL" id="JANTQA010000040">
    <property type="protein sequence ID" value="KAJ3435469.1"/>
    <property type="molecule type" value="Genomic_DNA"/>
</dbReference>
<feature type="region of interest" description="Disordered" evidence="1">
    <location>
        <begin position="110"/>
        <end position="175"/>
    </location>
</feature>
<feature type="compositionally biased region" description="Acidic residues" evidence="1">
    <location>
        <begin position="125"/>
        <end position="136"/>
    </location>
</feature>
<dbReference type="Proteomes" id="UP001146793">
    <property type="component" value="Unassembled WGS sequence"/>
</dbReference>
<evidence type="ECO:0000313" key="3">
    <source>
        <dbReference type="Proteomes" id="UP001146793"/>
    </source>
</evidence>
<gene>
    <name evidence="2" type="ORF">M0812_19657</name>
</gene>
<proteinExistence type="predicted"/>
<accession>A0AAV7Z3A4</accession>
<name>A0AAV7Z3A4_9EUKA</name>
<sequence>MSSKKKDFSPNTKLKVNSKVNIPDLLSVALLNLSQPDFESLTVEATGSAICRAVDLSEAIKQSKPKVGYKVVIKSIKHQKNNYISYSKKRSIISLIQIIFSGERIPKKILKKKQKKKEKVNQSSENEEDEENEDSNETNKEDELNSGDSNDQEDQSSESETNKTSQREKKKKKKKKIVVNEFINKKKKFVSSYQQTRGRGFGRGRRVASGRGRGRGFGGGYNRGFNRGRGRNYNSYQQNQYYYGLSTNNEGYNNYNDFNTERRHYNYPFWQQQEEEYYY</sequence>
<evidence type="ECO:0000256" key="1">
    <source>
        <dbReference type="SAM" id="MobiDB-lite"/>
    </source>
</evidence>
<dbReference type="AlphaFoldDB" id="A0AAV7Z3A4"/>
<organism evidence="2 3">
    <name type="scientific">Anaeramoeba flamelloides</name>
    <dbReference type="NCBI Taxonomy" id="1746091"/>
    <lineage>
        <taxon>Eukaryota</taxon>
        <taxon>Metamonada</taxon>
        <taxon>Anaeramoebidae</taxon>
        <taxon>Anaeramoeba</taxon>
    </lineage>
</organism>
<comment type="caution">
    <text evidence="2">The sequence shown here is derived from an EMBL/GenBank/DDBJ whole genome shotgun (WGS) entry which is preliminary data.</text>
</comment>
<dbReference type="SUPFAM" id="SSF82704">
    <property type="entry name" value="AlbA-like"/>
    <property type="match status" value="1"/>
</dbReference>
<protein>
    <submittedName>
        <fullName evidence="2">La-related protein</fullName>
    </submittedName>
</protein>